<dbReference type="GO" id="GO:0003954">
    <property type="term" value="F:NADH dehydrogenase activity"/>
    <property type="evidence" value="ECO:0007669"/>
    <property type="project" value="InterPro"/>
</dbReference>
<dbReference type="PRINTS" id="PR00368">
    <property type="entry name" value="FADPNR"/>
</dbReference>
<organism evidence="8 9">
    <name type="scientific">Beauveria asiatica</name>
    <dbReference type="NCBI Taxonomy" id="1069075"/>
    <lineage>
        <taxon>Eukaryota</taxon>
        <taxon>Fungi</taxon>
        <taxon>Dikarya</taxon>
        <taxon>Ascomycota</taxon>
        <taxon>Pezizomycotina</taxon>
        <taxon>Sordariomycetes</taxon>
        <taxon>Hypocreomycetidae</taxon>
        <taxon>Hypocreales</taxon>
        <taxon>Cordycipitaceae</taxon>
        <taxon>Beauveria</taxon>
    </lineage>
</organism>
<dbReference type="AlphaFoldDB" id="A0AAW0RVW3"/>
<dbReference type="PANTHER" id="PTHR43706:SF17">
    <property type="entry name" value="NADH DEHYDROGENASE (EUROFUNG)"/>
    <property type="match status" value="1"/>
</dbReference>
<accession>A0AAW0RVW3</accession>
<evidence type="ECO:0000313" key="8">
    <source>
        <dbReference type="EMBL" id="KAK8146468.1"/>
    </source>
</evidence>
<comment type="caution">
    <text evidence="8">The sequence shown here is derived from an EMBL/GenBank/DDBJ whole genome shotgun (WGS) entry which is preliminary data.</text>
</comment>
<evidence type="ECO:0000256" key="1">
    <source>
        <dbReference type="ARBA" id="ARBA00005272"/>
    </source>
</evidence>
<evidence type="ECO:0000256" key="5">
    <source>
        <dbReference type="ARBA" id="ARBA00023027"/>
    </source>
</evidence>
<evidence type="ECO:0000259" key="7">
    <source>
        <dbReference type="Pfam" id="PF22366"/>
    </source>
</evidence>
<dbReference type="PRINTS" id="PR00411">
    <property type="entry name" value="PNDRDTASEI"/>
</dbReference>
<keyword evidence="9" id="KW-1185">Reference proteome</keyword>
<dbReference type="GO" id="GO:0005739">
    <property type="term" value="C:mitochondrion"/>
    <property type="evidence" value="ECO:0007669"/>
    <property type="project" value="UniProtKB-ARBA"/>
</dbReference>
<dbReference type="InterPro" id="IPR036188">
    <property type="entry name" value="FAD/NAD-bd_sf"/>
</dbReference>
<dbReference type="Pfam" id="PF22366">
    <property type="entry name" value="NDH2_C"/>
    <property type="match status" value="1"/>
</dbReference>
<feature type="domain" description="External alternative NADH-ubiquinone oxidoreductase-like C-terminal" evidence="7">
    <location>
        <begin position="434"/>
        <end position="492"/>
    </location>
</feature>
<proteinExistence type="inferred from homology"/>
<evidence type="ECO:0000256" key="4">
    <source>
        <dbReference type="ARBA" id="ARBA00023002"/>
    </source>
</evidence>
<evidence type="ECO:0000256" key="2">
    <source>
        <dbReference type="ARBA" id="ARBA00022630"/>
    </source>
</evidence>
<dbReference type="EMBL" id="JAAHCF010000208">
    <property type="protein sequence ID" value="KAK8146468.1"/>
    <property type="molecule type" value="Genomic_DNA"/>
</dbReference>
<dbReference type="SUPFAM" id="SSF51905">
    <property type="entry name" value="FAD/NAD(P)-binding domain"/>
    <property type="match status" value="1"/>
</dbReference>
<dbReference type="InterPro" id="IPR023753">
    <property type="entry name" value="FAD/NAD-binding_dom"/>
</dbReference>
<reference evidence="8 9" key="1">
    <citation type="submission" date="2020-02" db="EMBL/GenBank/DDBJ databases">
        <title>Comparative genomics of the hypocrealean fungal genus Beauvera.</title>
        <authorList>
            <person name="Showalter D.N."/>
            <person name="Bushley K.E."/>
            <person name="Rehner S.A."/>
        </authorList>
    </citation>
    <scope>NUCLEOTIDE SEQUENCE [LARGE SCALE GENOMIC DNA]</scope>
    <source>
        <strain evidence="8 9">ARSEF4384</strain>
    </source>
</reference>
<gene>
    <name evidence="8" type="ORF">G3M48_003052</name>
</gene>
<keyword evidence="2" id="KW-0285">Flavoprotein</keyword>
<sequence>MNGLGAITTRPAKSATAVLSRASIALPARPSYVRAQSTAAAPKTKQPGQRERVVILGSGWAGYGLAQTIKPSKASRVLISPRSHFVFTPLLASTTVGTLEFRAAVEPVRRLGLEFHQAWASDIDFANKTIRLEANTMSEAAGSKTSPLRGPEKGPEFDITYDKLVIAVGCYSQTFGTEGVAQYASFLRDVGDARDIRLKVLTAFEKADLPSTTDAERGELLNFAIVGGGPTGIEFAAELHDLVHEDLAKLYPSLMKFVQVTVYDIAPKVLPMFDQTLASYAMDLFHRQGIQVKTEHSLQSIRREGDILKLRIKGHDAEVGAGLLVWSTGLMQNPLVAKLLEQDIPGLGRIVKDARTGGIITDGHMRVLTGPEAGGDGVRKPLPDVFAIGDCTVQEEHRLPATAQVASQQATWLGKRINKGDMDTADEFKFRNWGAMAYLGSKRAIHQHGADGLKGWPAWILWRTAYLTKSMSWRNKFKIPLQWLITALFGRDISRF</sequence>
<keyword evidence="4" id="KW-0560">Oxidoreductase</keyword>
<comment type="similarity">
    <text evidence="1">Belongs to the NADH dehydrogenase family.</text>
</comment>
<evidence type="ECO:0000256" key="3">
    <source>
        <dbReference type="ARBA" id="ARBA00022827"/>
    </source>
</evidence>
<dbReference type="Gene3D" id="3.50.50.100">
    <property type="match status" value="1"/>
</dbReference>
<feature type="domain" description="FAD/NAD(P)-binding" evidence="6">
    <location>
        <begin position="52"/>
        <end position="410"/>
    </location>
</feature>
<dbReference type="Proteomes" id="UP001397290">
    <property type="component" value="Unassembled WGS sequence"/>
</dbReference>
<dbReference type="InterPro" id="IPR045024">
    <property type="entry name" value="NDH-2"/>
</dbReference>
<name>A0AAW0RVW3_9HYPO</name>
<evidence type="ECO:0008006" key="10">
    <source>
        <dbReference type="Google" id="ProtNLM"/>
    </source>
</evidence>
<evidence type="ECO:0000259" key="6">
    <source>
        <dbReference type="Pfam" id="PF07992"/>
    </source>
</evidence>
<keyword evidence="3" id="KW-0274">FAD</keyword>
<dbReference type="InterPro" id="IPR054585">
    <property type="entry name" value="NDH2-like_C"/>
</dbReference>
<keyword evidence="5" id="KW-0520">NAD</keyword>
<protein>
    <recommendedName>
        <fullName evidence="10">FAD/NAD(P)-binding domain-containing protein</fullName>
    </recommendedName>
</protein>
<dbReference type="Pfam" id="PF07992">
    <property type="entry name" value="Pyr_redox_2"/>
    <property type="match status" value="1"/>
</dbReference>
<dbReference type="PANTHER" id="PTHR43706">
    <property type="entry name" value="NADH DEHYDROGENASE"/>
    <property type="match status" value="1"/>
</dbReference>
<evidence type="ECO:0000313" key="9">
    <source>
        <dbReference type="Proteomes" id="UP001397290"/>
    </source>
</evidence>